<evidence type="ECO:0000259" key="1">
    <source>
        <dbReference type="Pfam" id="PF07669"/>
    </source>
</evidence>
<comment type="caution">
    <text evidence="2">The sequence shown here is derived from an EMBL/GenBank/DDBJ whole genome shotgun (WGS) entry which is preliminary data.</text>
</comment>
<dbReference type="SUPFAM" id="SSF53335">
    <property type="entry name" value="S-adenosyl-L-methionine-dependent methyltransferases"/>
    <property type="match status" value="1"/>
</dbReference>
<dbReference type="EMBL" id="WBOA01000001">
    <property type="protein sequence ID" value="KAB1951014.1"/>
    <property type="molecule type" value="Genomic_DNA"/>
</dbReference>
<name>A0A833CF72_LACGS</name>
<dbReference type="GO" id="GO:0004519">
    <property type="term" value="F:endonuclease activity"/>
    <property type="evidence" value="ECO:0007669"/>
    <property type="project" value="UniProtKB-KW"/>
</dbReference>
<keyword evidence="2" id="KW-0378">Hydrolase</keyword>
<feature type="domain" description="Type II methyltransferase M.TaqI-like" evidence="1">
    <location>
        <begin position="6"/>
        <end position="85"/>
    </location>
</feature>
<dbReference type="GO" id="GO:0006304">
    <property type="term" value="P:DNA modification"/>
    <property type="evidence" value="ECO:0007669"/>
    <property type="project" value="InterPro"/>
</dbReference>
<keyword evidence="2" id="KW-0255">Endonuclease</keyword>
<dbReference type="PROSITE" id="PS00092">
    <property type="entry name" value="N6_MTASE"/>
    <property type="match status" value="1"/>
</dbReference>
<accession>A0A833CF72</accession>
<evidence type="ECO:0000313" key="2">
    <source>
        <dbReference type="EMBL" id="KAB1951014.1"/>
    </source>
</evidence>
<dbReference type="InterPro" id="IPR029063">
    <property type="entry name" value="SAM-dependent_MTases_sf"/>
</dbReference>
<dbReference type="GO" id="GO:0032259">
    <property type="term" value="P:methylation"/>
    <property type="evidence" value="ECO:0007669"/>
    <property type="project" value="InterPro"/>
</dbReference>
<dbReference type="InterPro" id="IPR011639">
    <property type="entry name" value="MethylTrfase_TaqI-like_dom"/>
</dbReference>
<evidence type="ECO:0000313" key="3">
    <source>
        <dbReference type="Proteomes" id="UP000460112"/>
    </source>
</evidence>
<dbReference type="RefSeq" id="WP_151494667.1">
    <property type="nucleotide sequence ID" value="NZ_WBOA01000001.1"/>
</dbReference>
<sequence length="349" mass="39915">MSKGFKFDVVIGNPPYQEEVEGTSDKQIFPYFMDQAYKIGEKVELITPAKFLSNAGKTPKKWNEKMLKDPHLKVTFFEQDSSKVFSNNDIKGGVCVTYRDALSDLGPIGTFTPFAELQSIIHKVVFNKDKQFEPISKYIYLQNKFNLDALYADYPELKIKIGSGGKEKRLTTSIFSLPIFTTEKDKEHSIKIWGIVNSNIRNYRFMNEKYLDSNSSLHNYKVLLPKSNGSGALGEVLSTPLIGEPLIGEPLIGYTQSFIGIGKFNNITEVENEMKYIKSKFCRVMLGTLKVTQDNNKGTWKNVPMQNFTPQSDIDWSKSIHEIDQQLYKKYGLDDQEINFIETHVKEMD</sequence>
<protein>
    <submittedName>
        <fullName evidence="2">Restriction endonuclease</fullName>
    </submittedName>
</protein>
<organism evidence="2 3">
    <name type="scientific">Lactobacillus gasseri</name>
    <dbReference type="NCBI Taxonomy" id="1596"/>
    <lineage>
        <taxon>Bacteria</taxon>
        <taxon>Bacillati</taxon>
        <taxon>Bacillota</taxon>
        <taxon>Bacilli</taxon>
        <taxon>Lactobacillales</taxon>
        <taxon>Lactobacillaceae</taxon>
        <taxon>Lactobacillus</taxon>
    </lineage>
</organism>
<dbReference type="GO" id="GO:0003676">
    <property type="term" value="F:nucleic acid binding"/>
    <property type="evidence" value="ECO:0007669"/>
    <property type="project" value="InterPro"/>
</dbReference>
<dbReference type="AlphaFoldDB" id="A0A833CF72"/>
<proteinExistence type="predicted"/>
<dbReference type="GO" id="GO:0009007">
    <property type="term" value="F:site-specific DNA-methyltransferase (adenine-specific) activity"/>
    <property type="evidence" value="ECO:0007669"/>
    <property type="project" value="UniProtKB-EC"/>
</dbReference>
<reference evidence="2 3" key="1">
    <citation type="submission" date="2019-09" db="EMBL/GenBank/DDBJ databases">
        <title>Investigation of probiotic properties of different lactic acid bacteria.</title>
        <authorList>
            <person name="Jaomanjaka F."/>
            <person name="Blanc P."/>
        </authorList>
    </citation>
    <scope>NUCLEOTIDE SEQUENCE [LARGE SCALE GENOMIC DNA]</scope>
    <source>
        <strain evidence="2 3">BIO6369</strain>
    </source>
</reference>
<dbReference type="Pfam" id="PF07669">
    <property type="entry name" value="Eco57I"/>
    <property type="match status" value="1"/>
</dbReference>
<gene>
    <name evidence="2" type="ORF">F8244_00520</name>
</gene>
<keyword evidence="2" id="KW-0540">Nuclease</keyword>
<dbReference type="InterPro" id="IPR002052">
    <property type="entry name" value="DNA_methylase_N6_adenine_CS"/>
</dbReference>
<dbReference type="Gene3D" id="3.40.50.150">
    <property type="entry name" value="Vaccinia Virus protein VP39"/>
    <property type="match status" value="1"/>
</dbReference>
<dbReference type="Proteomes" id="UP000460112">
    <property type="component" value="Unassembled WGS sequence"/>
</dbReference>